<evidence type="ECO:0000256" key="1">
    <source>
        <dbReference type="SAM" id="MobiDB-lite"/>
    </source>
</evidence>
<gene>
    <name evidence="3" type="ORF">TeGR_g13310</name>
</gene>
<feature type="region of interest" description="Disordered" evidence="1">
    <location>
        <begin position="27"/>
        <end position="56"/>
    </location>
</feature>
<keyword evidence="4" id="KW-1185">Reference proteome</keyword>
<accession>A0ABQ6MBI1</accession>
<dbReference type="EMBL" id="BRYB01002646">
    <property type="protein sequence ID" value="GMI23244.1"/>
    <property type="molecule type" value="Genomic_DNA"/>
</dbReference>
<dbReference type="Proteomes" id="UP001165060">
    <property type="component" value="Unassembled WGS sequence"/>
</dbReference>
<evidence type="ECO:0000256" key="2">
    <source>
        <dbReference type="SAM" id="Phobius"/>
    </source>
</evidence>
<protein>
    <submittedName>
        <fullName evidence="3">Uncharacterized protein</fullName>
    </submittedName>
</protein>
<reference evidence="3 4" key="1">
    <citation type="journal article" date="2023" name="Commun. Biol.">
        <title>Genome analysis of Parmales, the sister group of diatoms, reveals the evolutionary specialization of diatoms from phago-mixotrophs to photoautotrophs.</title>
        <authorList>
            <person name="Ban H."/>
            <person name="Sato S."/>
            <person name="Yoshikawa S."/>
            <person name="Yamada K."/>
            <person name="Nakamura Y."/>
            <person name="Ichinomiya M."/>
            <person name="Sato N."/>
            <person name="Blanc-Mathieu R."/>
            <person name="Endo H."/>
            <person name="Kuwata A."/>
            <person name="Ogata H."/>
        </authorList>
    </citation>
    <scope>NUCLEOTIDE SEQUENCE [LARGE SCALE GENOMIC DNA]</scope>
</reference>
<organism evidence="3 4">
    <name type="scientific">Tetraparma gracilis</name>
    <dbReference type="NCBI Taxonomy" id="2962635"/>
    <lineage>
        <taxon>Eukaryota</taxon>
        <taxon>Sar</taxon>
        <taxon>Stramenopiles</taxon>
        <taxon>Ochrophyta</taxon>
        <taxon>Bolidophyceae</taxon>
        <taxon>Parmales</taxon>
        <taxon>Triparmaceae</taxon>
        <taxon>Tetraparma</taxon>
    </lineage>
</organism>
<keyword evidence="2" id="KW-0812">Transmembrane</keyword>
<dbReference type="InterPro" id="IPR023393">
    <property type="entry name" value="START-like_dom_sf"/>
</dbReference>
<feature type="transmembrane region" description="Helical" evidence="2">
    <location>
        <begin position="695"/>
        <end position="715"/>
    </location>
</feature>
<feature type="transmembrane region" description="Helical" evidence="2">
    <location>
        <begin position="542"/>
        <end position="560"/>
    </location>
</feature>
<proteinExistence type="predicted"/>
<evidence type="ECO:0000313" key="4">
    <source>
        <dbReference type="Proteomes" id="UP001165060"/>
    </source>
</evidence>
<evidence type="ECO:0000313" key="3">
    <source>
        <dbReference type="EMBL" id="GMI23244.1"/>
    </source>
</evidence>
<feature type="transmembrane region" description="Helical" evidence="2">
    <location>
        <begin position="786"/>
        <end position="805"/>
    </location>
</feature>
<keyword evidence="2" id="KW-1133">Transmembrane helix</keyword>
<keyword evidence="2" id="KW-0472">Membrane</keyword>
<sequence length="967" mass="107012">MQAPPASPPVPSSPLVDRIKSAQSALASKPILRSISNRQDGDAEPDDVKTHRSVGVDPDFYDMVDDNILSILLDACKPLFDLVSSSSSPNSKPSTMKPADLLMTTAKLIIAAGYKMKEQARQEMAEEDLGGGMFDEDVKGMREFAAKVPLPQVYDPGEQLVLDTQLALHEAPGKALRKYKTVTKLYTCQIADTGSGVDVRAEMEVRAPVEQILGYWMGHVPQYNKHMTGEDDIDIVLGERSSDHSLFAKGEIPVPAPFHDRELVSRSLWKKLDESTFFYVQASCEHDEFPRRAGVVRMDFRRSYKLTRIGPKLTKVEGSCSMGMGGVIPRRINDSVTLPVVFATFAPHMGYFACVRPADSFDEGDGTVLGRLLFLELHPHRQNRDLLNEKILDVIRMTNVLRSAQAKYRFFDEFLFHIIRNAMKRGAVQTKFTVKTHLVALTANEAGRIARSLVSILMTNATAEAAVDEHIKTFPALDELDREYKWFRPMMEAIATELMDRVAYGVKARAAIGAGVSFGDMISDAYMIDLYYKTNRPGTANALLGMVGANLVFQLVVVAGKSHNVKKNKWKTMLSEVLSIVTFLKPGVDAYRVASGAETAEGVTVDPLSEMAYTKAGELVFEAVPGLVLQLVAALNAKENTTSVFVSLIISTASAALTGTTMFWDIDTDPAKRKGNPDWIGIVPDLGRGTAFTTVFAMCAFQIFAKAASTALFAATDPSWLWYYVLGDYGLYFAYLVARKDLIYFAPMPTAASYAASTLFRAMFKVITDFTGSPHFRLPLFIGGSYYTFSLASSQASVFAAVYAYTRYAAPPEGVEKIDATALWAGSGALSGAWLCAFLFFALRIAVPKYRHTLWSSTSGRQCVHDYFLQGKDDEAKFSIFGCNLLLWESDIGEEVTVWTAENWARWKEEKPAWFKVEIVPDRFVPAGELEQLGYNRKRRGSAVESMRESVRESMREDDDGGEESGE</sequence>
<feature type="transmembrane region" description="Helical" evidence="2">
    <location>
        <begin position="721"/>
        <end position="738"/>
    </location>
</feature>
<dbReference type="Gene3D" id="3.30.530.20">
    <property type="match status" value="1"/>
</dbReference>
<feature type="compositionally biased region" description="Basic and acidic residues" evidence="1">
    <location>
        <begin position="946"/>
        <end position="955"/>
    </location>
</feature>
<comment type="caution">
    <text evidence="3">The sequence shown here is derived from an EMBL/GenBank/DDBJ whole genome shotgun (WGS) entry which is preliminary data.</text>
</comment>
<feature type="compositionally biased region" description="Acidic residues" evidence="1">
    <location>
        <begin position="956"/>
        <end position="967"/>
    </location>
</feature>
<feature type="transmembrane region" description="Helical" evidence="2">
    <location>
        <begin position="825"/>
        <end position="847"/>
    </location>
</feature>
<dbReference type="SUPFAM" id="SSF55961">
    <property type="entry name" value="Bet v1-like"/>
    <property type="match status" value="1"/>
</dbReference>
<name>A0ABQ6MBI1_9STRA</name>
<feature type="region of interest" description="Disordered" evidence="1">
    <location>
        <begin position="937"/>
        <end position="967"/>
    </location>
</feature>
<feature type="transmembrane region" description="Helical" evidence="2">
    <location>
        <begin position="643"/>
        <end position="664"/>
    </location>
</feature>